<dbReference type="Gene3D" id="3.80.10.10">
    <property type="entry name" value="Ribonuclease Inhibitor"/>
    <property type="match status" value="1"/>
</dbReference>
<dbReference type="Proteomes" id="UP001652661">
    <property type="component" value="Chromosome 3L"/>
</dbReference>
<reference evidence="2" key="1">
    <citation type="submission" date="2025-08" db="UniProtKB">
        <authorList>
            <consortium name="RefSeq"/>
        </authorList>
    </citation>
    <scope>IDENTIFICATION</scope>
    <source>
        <strain evidence="2">14028-0561.14</strain>
        <tissue evidence="2">Whole fly</tissue>
    </source>
</reference>
<evidence type="ECO:0000313" key="2">
    <source>
        <dbReference type="RefSeq" id="XP_070141829.1"/>
    </source>
</evidence>
<organism evidence="1 2">
    <name type="scientific">Drosophila kikkawai</name>
    <name type="common">Fruit fly</name>
    <dbReference type="NCBI Taxonomy" id="30033"/>
    <lineage>
        <taxon>Eukaryota</taxon>
        <taxon>Metazoa</taxon>
        <taxon>Ecdysozoa</taxon>
        <taxon>Arthropoda</taxon>
        <taxon>Hexapoda</taxon>
        <taxon>Insecta</taxon>
        <taxon>Pterygota</taxon>
        <taxon>Neoptera</taxon>
        <taxon>Endopterygota</taxon>
        <taxon>Diptera</taxon>
        <taxon>Brachycera</taxon>
        <taxon>Muscomorpha</taxon>
        <taxon>Ephydroidea</taxon>
        <taxon>Drosophilidae</taxon>
        <taxon>Drosophila</taxon>
        <taxon>Sophophora</taxon>
    </lineage>
</organism>
<accession>A0ABM4GGI6</accession>
<keyword evidence="1" id="KW-1185">Reference proteome</keyword>
<protein>
    <submittedName>
        <fullName evidence="2">Uncharacterized protein isoform X2</fullName>
    </submittedName>
</protein>
<dbReference type="SUPFAM" id="SSF52047">
    <property type="entry name" value="RNI-like"/>
    <property type="match status" value="1"/>
</dbReference>
<dbReference type="RefSeq" id="XP_070141829.1">
    <property type="nucleotide sequence ID" value="XM_070285728.1"/>
</dbReference>
<dbReference type="GeneID" id="108080569"/>
<sequence>MNPSRNLTDLPLEVHPHIGLAFAFHNSKRLQKLKIAYLNVKELSVVLQLCGSSVNHIDGSIVLCDELKLVEQHCPNLQFIELVVSNENLNGIKSLLTKVRSLISMTLNTTPIWHRLGIVELLKLQPSLRRLHLRRFCGEELFEVRNLVNLEELIIDYSLDESFNIHVLCYRLKKLRTLHVQCLSFTVSKEFGKVACPALTELKLCNPGFGWQAWRTSARDMLRWILSHAETLEVLHLSLRIPYYEPDTDTCEILSECKRLRHFYMPIRTGNFDFAHRLIEIVSEKGKPLELDFDNNMVHDQIRKLMDKTAAKHLITLGDHYYF</sequence>
<dbReference type="InterPro" id="IPR032675">
    <property type="entry name" value="LRR_dom_sf"/>
</dbReference>
<proteinExistence type="predicted"/>
<evidence type="ECO:0000313" key="1">
    <source>
        <dbReference type="Proteomes" id="UP001652661"/>
    </source>
</evidence>
<name>A0ABM4GGI6_DROKI</name>
<gene>
    <name evidence="2" type="primary">LOC108080569</name>
</gene>